<evidence type="ECO:0000313" key="2">
    <source>
        <dbReference type="Proteomes" id="UP001500804"/>
    </source>
</evidence>
<proteinExistence type="predicted"/>
<dbReference type="EMBL" id="BAABJO010000011">
    <property type="protein sequence ID" value="GAA5123024.1"/>
    <property type="molecule type" value="Genomic_DNA"/>
</dbReference>
<dbReference type="PANTHER" id="PTHR34129">
    <property type="entry name" value="BLR1139 PROTEIN"/>
    <property type="match status" value="1"/>
</dbReference>
<comment type="caution">
    <text evidence="1">The sequence shown here is derived from an EMBL/GenBank/DDBJ whole genome shotgun (WGS) entry which is preliminary data.</text>
</comment>
<organism evidence="1 2">
    <name type="scientific">Pseudonocardia adelaidensis</name>
    <dbReference type="NCBI Taxonomy" id="648754"/>
    <lineage>
        <taxon>Bacteria</taxon>
        <taxon>Bacillati</taxon>
        <taxon>Actinomycetota</taxon>
        <taxon>Actinomycetes</taxon>
        <taxon>Pseudonocardiales</taxon>
        <taxon>Pseudonocardiaceae</taxon>
        <taxon>Pseudonocardia</taxon>
    </lineage>
</organism>
<dbReference type="Pfam" id="PF06108">
    <property type="entry name" value="DUF952"/>
    <property type="match status" value="1"/>
</dbReference>
<accession>A0ABP9NJH4</accession>
<evidence type="ECO:0000313" key="1">
    <source>
        <dbReference type="EMBL" id="GAA5123024.1"/>
    </source>
</evidence>
<name>A0ABP9NJH4_9PSEU</name>
<reference evidence="2" key="1">
    <citation type="journal article" date="2019" name="Int. J. Syst. Evol. Microbiol.">
        <title>The Global Catalogue of Microorganisms (GCM) 10K type strain sequencing project: providing services to taxonomists for standard genome sequencing and annotation.</title>
        <authorList>
            <consortium name="The Broad Institute Genomics Platform"/>
            <consortium name="The Broad Institute Genome Sequencing Center for Infectious Disease"/>
            <person name="Wu L."/>
            <person name="Ma J."/>
        </authorList>
    </citation>
    <scope>NUCLEOTIDE SEQUENCE [LARGE SCALE GENOMIC DNA]</scope>
    <source>
        <strain evidence="2">JCM 18302</strain>
    </source>
</reference>
<dbReference type="Gene3D" id="3.20.170.20">
    <property type="entry name" value="Protein of unknown function DUF952"/>
    <property type="match status" value="1"/>
</dbReference>
<dbReference type="InterPro" id="IPR009297">
    <property type="entry name" value="DUF952"/>
</dbReference>
<dbReference type="PANTHER" id="PTHR34129:SF1">
    <property type="entry name" value="DUF952 DOMAIN-CONTAINING PROTEIN"/>
    <property type="match status" value="1"/>
</dbReference>
<dbReference type="SUPFAM" id="SSF56399">
    <property type="entry name" value="ADP-ribosylation"/>
    <property type="match status" value="1"/>
</dbReference>
<keyword evidence="2" id="KW-1185">Reference proteome</keyword>
<protein>
    <submittedName>
        <fullName evidence="1">DUF952 domain-containing protein</fullName>
    </submittedName>
</protein>
<dbReference type="Proteomes" id="UP001500804">
    <property type="component" value="Unassembled WGS sequence"/>
</dbReference>
<sequence length="133" mass="14362">MTRRAKDKARKTVPVESDVLLHMCTTAEWERARAAGVVAPPSLAEAGFVHLSTPEQVTLPANRLFPGRRDVLLLVIDPTRIGVEVRWEPGVPGDPESMRFPHAYGPVPTAAVTATLPYRPGDDGTFTAPTLPG</sequence>
<gene>
    <name evidence="1" type="ORF">GCM10023320_34210</name>
</gene>